<dbReference type="AlphaFoldDB" id="A0A916J4I3"/>
<evidence type="ECO:0000313" key="1">
    <source>
        <dbReference type="EMBL" id="CAG4883848.1"/>
    </source>
</evidence>
<sequence length="68" mass="7880">MMQPHLMTPLHFRVEFTRLNISMLSYYALSMAERAGFEPAVGYEPTHAFQACDLNRSSTSPVLKRREF</sequence>
<protein>
    <submittedName>
        <fullName evidence="1">Uncharacterized protein</fullName>
    </submittedName>
</protein>
<dbReference type="EMBL" id="CAJQUM010000001">
    <property type="protein sequence ID" value="CAG4883848.1"/>
    <property type="molecule type" value="Genomic_DNA"/>
</dbReference>
<organism evidence="1 2">
    <name type="scientific">Georgfuchsia toluolica</name>
    <dbReference type="NCBI Taxonomy" id="424218"/>
    <lineage>
        <taxon>Bacteria</taxon>
        <taxon>Pseudomonadati</taxon>
        <taxon>Pseudomonadota</taxon>
        <taxon>Betaproteobacteria</taxon>
        <taxon>Nitrosomonadales</taxon>
        <taxon>Sterolibacteriaceae</taxon>
        <taxon>Georgfuchsia</taxon>
    </lineage>
</organism>
<accession>A0A916J4I3</accession>
<comment type="caution">
    <text evidence="1">The sequence shown here is derived from an EMBL/GenBank/DDBJ whole genome shotgun (WGS) entry which is preliminary data.</text>
</comment>
<reference evidence="1" key="1">
    <citation type="submission" date="2021-04" db="EMBL/GenBank/DDBJ databases">
        <authorList>
            <person name="Hornung B."/>
        </authorList>
    </citation>
    <scope>NUCLEOTIDE SEQUENCE</scope>
    <source>
        <strain evidence="1">G5G6</strain>
    </source>
</reference>
<gene>
    <name evidence="1" type="ORF">GTOL_11731</name>
</gene>
<dbReference type="Proteomes" id="UP000742786">
    <property type="component" value="Unassembled WGS sequence"/>
</dbReference>
<keyword evidence="2" id="KW-1185">Reference proteome</keyword>
<proteinExistence type="predicted"/>
<evidence type="ECO:0000313" key="2">
    <source>
        <dbReference type="Proteomes" id="UP000742786"/>
    </source>
</evidence>
<name>A0A916J4I3_9PROT</name>